<dbReference type="InterPro" id="IPR036737">
    <property type="entry name" value="OmpA-like_sf"/>
</dbReference>
<evidence type="ECO:0000256" key="4">
    <source>
        <dbReference type="PROSITE-ProRule" id="PRU00473"/>
    </source>
</evidence>
<dbReference type="GO" id="GO:0009279">
    <property type="term" value="C:cell outer membrane"/>
    <property type="evidence" value="ECO:0007669"/>
    <property type="project" value="UniProtKB-SubCell"/>
</dbReference>
<dbReference type="InterPro" id="IPR050330">
    <property type="entry name" value="Bact_OuterMem_StrucFunc"/>
</dbReference>
<feature type="signal peptide" evidence="6">
    <location>
        <begin position="1"/>
        <end position="21"/>
    </location>
</feature>
<evidence type="ECO:0000256" key="2">
    <source>
        <dbReference type="ARBA" id="ARBA00023136"/>
    </source>
</evidence>
<keyword evidence="2 4" id="KW-0472">Membrane</keyword>
<comment type="subcellular location">
    <subcellularLocation>
        <location evidence="1">Cell outer membrane</location>
    </subcellularLocation>
</comment>
<evidence type="ECO:0000256" key="3">
    <source>
        <dbReference type="ARBA" id="ARBA00023237"/>
    </source>
</evidence>
<name>A0A2S7I210_9FLAO</name>
<dbReference type="CDD" id="cd07185">
    <property type="entry name" value="OmpA_C-like"/>
    <property type="match status" value="1"/>
</dbReference>
<dbReference type="RefSeq" id="WP_104794500.1">
    <property type="nucleotide sequence ID" value="NZ_PTPZ01000010.1"/>
</dbReference>
<organism evidence="8 9">
    <name type="scientific">Cloacibacterium normanense</name>
    <dbReference type="NCBI Taxonomy" id="237258"/>
    <lineage>
        <taxon>Bacteria</taxon>
        <taxon>Pseudomonadati</taxon>
        <taxon>Bacteroidota</taxon>
        <taxon>Flavobacteriia</taxon>
        <taxon>Flavobacteriales</taxon>
        <taxon>Weeksellaceae</taxon>
    </lineage>
</organism>
<comment type="caution">
    <text evidence="8">The sequence shown here is derived from an EMBL/GenBank/DDBJ whole genome shotgun (WGS) entry which is preliminary data.</text>
</comment>
<feature type="chain" id="PRO_5015418287" description="OmpA-like domain-containing protein" evidence="6">
    <location>
        <begin position="22"/>
        <end position="423"/>
    </location>
</feature>
<sequence length="423" mass="48931">MNHFKKYVLLFLLLWVSKNSAQEKKDFMETTGKVTNEAITDTLPKDRKKNYNRWSLNLNGGINVGIRPFTTGYYATTPNYISNPNLNHYDFNIRKMFNTKFGLRLGFVYDNFKAETKSPPFDNNMYRVDLQGVMNLHRIMKWEEFTDTFGWQFHFGPGFSFLEAPTTKTFSNYDNIFSIVGGTTFLVKVSNRWALSADYTIISNLTHHVTLDGQTKLDPSLSRTGTVYNTSLGITLYLGKKQKHADWYWEKNTTKREYNHLLARIEDLENKIAEKGDLTEEVKNYINNNYGDLQNTVNNFNDNYTNVQMKNMINGQYVNVFFDFDETRITPGSISAINFLIKYLNANPNASVDVIGYADELGDFNYNINLSKRRAERVMEMIVRSGIDAKRLKLVVKGEDNSVPKESKLARQLVRRVAFKVSE</sequence>
<dbReference type="Pfam" id="PF00691">
    <property type="entry name" value="OmpA"/>
    <property type="match status" value="1"/>
</dbReference>
<dbReference type="Proteomes" id="UP000238565">
    <property type="component" value="Unassembled WGS sequence"/>
</dbReference>
<dbReference type="SUPFAM" id="SSF103088">
    <property type="entry name" value="OmpA-like"/>
    <property type="match status" value="1"/>
</dbReference>
<evidence type="ECO:0000256" key="5">
    <source>
        <dbReference type="SAM" id="Coils"/>
    </source>
</evidence>
<dbReference type="InterPro" id="IPR006665">
    <property type="entry name" value="OmpA-like"/>
</dbReference>
<accession>A0A2S7I210</accession>
<evidence type="ECO:0000256" key="6">
    <source>
        <dbReference type="SAM" id="SignalP"/>
    </source>
</evidence>
<feature type="domain" description="OmpA-like" evidence="7">
    <location>
        <begin position="309"/>
        <end position="423"/>
    </location>
</feature>
<keyword evidence="3" id="KW-0998">Cell outer membrane</keyword>
<dbReference type="EMBL" id="PTPZ01000010">
    <property type="protein sequence ID" value="PPZ90593.1"/>
    <property type="molecule type" value="Genomic_DNA"/>
</dbReference>
<protein>
    <recommendedName>
        <fullName evidence="7">OmpA-like domain-containing protein</fullName>
    </recommendedName>
</protein>
<dbReference type="PANTHER" id="PTHR30329">
    <property type="entry name" value="STATOR ELEMENT OF FLAGELLAR MOTOR COMPLEX"/>
    <property type="match status" value="1"/>
</dbReference>
<proteinExistence type="predicted"/>
<evidence type="ECO:0000259" key="7">
    <source>
        <dbReference type="PROSITE" id="PS51123"/>
    </source>
</evidence>
<keyword evidence="6" id="KW-0732">Signal</keyword>
<reference evidence="8 9" key="1">
    <citation type="submission" date="2018-02" db="EMBL/GenBank/DDBJ databases">
        <title>Draft genome sequence of bacterial isolates from marine environment.</title>
        <authorList>
            <person name="Singh S.K."/>
            <person name="Hill R."/>
            <person name="Major S."/>
            <person name="Cai H."/>
            <person name="Li Y."/>
        </authorList>
    </citation>
    <scope>NUCLEOTIDE SEQUENCE [LARGE SCALE GENOMIC DNA]</scope>
    <source>
        <strain evidence="8 9">IMET F</strain>
    </source>
</reference>
<evidence type="ECO:0000313" key="9">
    <source>
        <dbReference type="Proteomes" id="UP000238565"/>
    </source>
</evidence>
<evidence type="ECO:0000313" key="8">
    <source>
        <dbReference type="EMBL" id="PPZ90593.1"/>
    </source>
</evidence>
<dbReference type="Gene3D" id="3.30.1330.60">
    <property type="entry name" value="OmpA-like domain"/>
    <property type="match status" value="1"/>
</dbReference>
<dbReference type="PROSITE" id="PS51123">
    <property type="entry name" value="OMPA_2"/>
    <property type="match status" value="1"/>
</dbReference>
<dbReference type="InterPro" id="IPR006664">
    <property type="entry name" value="OMP_bac"/>
</dbReference>
<dbReference type="PANTHER" id="PTHR30329:SF21">
    <property type="entry name" value="LIPOPROTEIN YIAD-RELATED"/>
    <property type="match status" value="1"/>
</dbReference>
<dbReference type="PRINTS" id="PR01021">
    <property type="entry name" value="OMPADOMAIN"/>
</dbReference>
<gene>
    <name evidence="8" type="ORF">C3729_12730</name>
</gene>
<evidence type="ECO:0000256" key="1">
    <source>
        <dbReference type="ARBA" id="ARBA00004442"/>
    </source>
</evidence>
<dbReference type="AlphaFoldDB" id="A0A2S7I210"/>
<feature type="coiled-coil region" evidence="5">
    <location>
        <begin position="251"/>
        <end position="288"/>
    </location>
</feature>
<keyword evidence="5" id="KW-0175">Coiled coil</keyword>